<sequence>WNGNINNNVIILKSITIDDSASILETIQPETTMLCIGASFTEGYGTV</sequence>
<dbReference type="EMBL" id="CAMXCM010000063">
    <property type="protein sequence ID" value="CAI3961303.1"/>
    <property type="molecule type" value="Genomic_DNA"/>
</dbReference>
<organism evidence="1 2">
    <name type="scientific">Commensalibacter communis</name>
    <dbReference type="NCBI Taxonomy" id="2972786"/>
    <lineage>
        <taxon>Bacteria</taxon>
        <taxon>Pseudomonadati</taxon>
        <taxon>Pseudomonadota</taxon>
        <taxon>Alphaproteobacteria</taxon>
        <taxon>Acetobacterales</taxon>
        <taxon>Acetobacteraceae</taxon>
    </lineage>
</organism>
<comment type="caution">
    <text evidence="1">The sequence shown here is derived from an EMBL/GenBank/DDBJ whole genome shotgun (WGS) entry which is preliminary data.</text>
</comment>
<proteinExistence type="predicted"/>
<accession>A0A9W4TRW7</accession>
<protein>
    <submittedName>
        <fullName evidence="1">Uncharacterized protein</fullName>
    </submittedName>
</protein>
<feature type="non-terminal residue" evidence="1">
    <location>
        <position position="1"/>
    </location>
</feature>
<evidence type="ECO:0000313" key="1">
    <source>
        <dbReference type="EMBL" id="CAI3961303.1"/>
    </source>
</evidence>
<reference evidence="1" key="1">
    <citation type="submission" date="2022-10" db="EMBL/GenBank/DDBJ databases">
        <authorList>
            <person name="Botero Cardona J."/>
        </authorList>
    </citation>
    <scope>NUCLEOTIDE SEQUENCE</scope>
    <source>
        <strain evidence="1">LMG 31819</strain>
    </source>
</reference>
<name>A0A9W4TRW7_9PROT</name>
<feature type="non-terminal residue" evidence="1">
    <location>
        <position position="47"/>
    </location>
</feature>
<gene>
    <name evidence="1" type="ORF">R53530_LOCUS2473</name>
</gene>
<dbReference type="AlphaFoldDB" id="A0A9W4TRW7"/>
<evidence type="ECO:0000313" key="2">
    <source>
        <dbReference type="Proteomes" id="UP001154255"/>
    </source>
</evidence>
<dbReference type="Proteomes" id="UP001154255">
    <property type="component" value="Unassembled WGS sequence"/>
</dbReference>